<evidence type="ECO:0000313" key="5">
    <source>
        <dbReference type="Proteomes" id="UP001273505"/>
    </source>
</evidence>
<dbReference type="PANTHER" id="PTHR43080">
    <property type="entry name" value="CBS DOMAIN-CONTAINING PROTEIN CBSX3, MITOCHONDRIAL"/>
    <property type="match status" value="1"/>
</dbReference>
<organism evidence="4 5">
    <name type="scientific">Gilvimarinus gilvus</name>
    <dbReference type="NCBI Taxonomy" id="3058038"/>
    <lineage>
        <taxon>Bacteria</taxon>
        <taxon>Pseudomonadati</taxon>
        <taxon>Pseudomonadota</taxon>
        <taxon>Gammaproteobacteria</taxon>
        <taxon>Cellvibrionales</taxon>
        <taxon>Cellvibrionaceae</taxon>
        <taxon>Gilvimarinus</taxon>
    </lineage>
</organism>
<feature type="domain" description="CBS" evidence="3">
    <location>
        <begin position="7"/>
        <end position="62"/>
    </location>
</feature>
<accession>A0ABU4S2X4</accession>
<dbReference type="SUPFAM" id="SSF54631">
    <property type="entry name" value="CBS-domain pair"/>
    <property type="match status" value="1"/>
</dbReference>
<sequence length="144" mass="15904">MNVTEFMTQPVVTVEMDDSLLEVKSLFEKTSFHHLLVISDSELVGVISDRDLLKVLSPNIGTAAETLKDLACLNKRAHQIMSRDPITLKPDARLPEVVSVFNQHTISCIPIVDDSNAVLGIVSWRDVMKTLGLAYAKAATKPQF</sequence>
<dbReference type="PROSITE" id="PS51371">
    <property type="entry name" value="CBS"/>
    <property type="match status" value="2"/>
</dbReference>
<gene>
    <name evidence="4" type="ORF">SCD92_12390</name>
</gene>
<dbReference type="CDD" id="cd04584">
    <property type="entry name" value="CBS_pair_AcuB_like"/>
    <property type="match status" value="1"/>
</dbReference>
<dbReference type="InterPro" id="IPR046342">
    <property type="entry name" value="CBS_dom_sf"/>
</dbReference>
<dbReference type="InterPro" id="IPR000644">
    <property type="entry name" value="CBS_dom"/>
</dbReference>
<dbReference type="SMART" id="SM00116">
    <property type="entry name" value="CBS"/>
    <property type="match status" value="2"/>
</dbReference>
<dbReference type="Pfam" id="PF00571">
    <property type="entry name" value="CBS"/>
    <property type="match status" value="2"/>
</dbReference>
<evidence type="ECO:0000256" key="2">
    <source>
        <dbReference type="PROSITE-ProRule" id="PRU00703"/>
    </source>
</evidence>
<reference evidence="4 5" key="1">
    <citation type="submission" date="2023-11" db="EMBL/GenBank/DDBJ databases">
        <title>Gilvimarinus fulvus sp. nov., isolated from the surface of Kelp.</title>
        <authorList>
            <person name="Sun Y.Y."/>
            <person name="Gong Y."/>
            <person name="Du Z.J."/>
        </authorList>
    </citation>
    <scope>NUCLEOTIDE SEQUENCE [LARGE SCALE GENOMIC DNA]</scope>
    <source>
        <strain evidence="4 5">SDUM040013</strain>
    </source>
</reference>
<dbReference type="InterPro" id="IPR051257">
    <property type="entry name" value="Diverse_CBS-Domain"/>
</dbReference>
<dbReference type="Gene3D" id="3.10.580.10">
    <property type="entry name" value="CBS-domain"/>
    <property type="match status" value="1"/>
</dbReference>
<proteinExistence type="predicted"/>
<evidence type="ECO:0000313" key="4">
    <source>
        <dbReference type="EMBL" id="MDX6850163.1"/>
    </source>
</evidence>
<dbReference type="RefSeq" id="WP_302723745.1">
    <property type="nucleotide sequence ID" value="NZ_JAULRU010000692.1"/>
</dbReference>
<evidence type="ECO:0000259" key="3">
    <source>
        <dbReference type="PROSITE" id="PS51371"/>
    </source>
</evidence>
<evidence type="ECO:0000256" key="1">
    <source>
        <dbReference type="ARBA" id="ARBA00023122"/>
    </source>
</evidence>
<dbReference type="EMBL" id="JAXAFO010000020">
    <property type="protein sequence ID" value="MDX6850163.1"/>
    <property type="molecule type" value="Genomic_DNA"/>
</dbReference>
<keyword evidence="1 2" id="KW-0129">CBS domain</keyword>
<dbReference type="Proteomes" id="UP001273505">
    <property type="component" value="Unassembled WGS sequence"/>
</dbReference>
<protein>
    <submittedName>
        <fullName evidence="4">CBS domain-containing protein</fullName>
    </submittedName>
</protein>
<dbReference type="PANTHER" id="PTHR43080:SF2">
    <property type="entry name" value="CBS DOMAIN-CONTAINING PROTEIN"/>
    <property type="match status" value="1"/>
</dbReference>
<feature type="domain" description="CBS" evidence="3">
    <location>
        <begin position="81"/>
        <end position="140"/>
    </location>
</feature>
<keyword evidence="5" id="KW-1185">Reference proteome</keyword>
<comment type="caution">
    <text evidence="4">The sequence shown here is derived from an EMBL/GenBank/DDBJ whole genome shotgun (WGS) entry which is preliminary data.</text>
</comment>
<name>A0ABU4S2X4_9GAMM</name>